<dbReference type="Pfam" id="PF19786">
    <property type="entry name" value="DUF6270"/>
    <property type="match status" value="1"/>
</dbReference>
<evidence type="ECO:0000313" key="1">
    <source>
        <dbReference type="EMBL" id="AWV20157.1"/>
    </source>
</evidence>
<name>A0A4Y1MQD5_9PROT</name>
<dbReference type="RefSeq" id="WP_323874283.1">
    <property type="nucleotide sequence ID" value="NZ_CP025187.1"/>
</dbReference>
<protein>
    <submittedName>
        <fullName evidence="1">Uncharacterized protein</fullName>
    </submittedName>
</protein>
<accession>A0A4Y1MQD5</accession>
<reference evidence="1" key="1">
    <citation type="submission" date="2017-12" db="EMBL/GenBank/DDBJ databases">
        <authorList>
            <person name="Martens C."/>
            <person name="Dahlstrom E."/>
            <person name="Barbian K."/>
            <person name="Sykora L."/>
            <person name="Ricklefs S."/>
            <person name="Bruno D."/>
            <person name="Anzick I."/>
            <person name="Myles I."/>
            <person name="Datta S.K."/>
        </authorList>
    </citation>
    <scope>NUCLEOTIDE SEQUENCE</scope>
    <source>
        <strain evidence="1">AD2</strain>
        <plasmid evidence="1">p2-AD2</plasmid>
    </source>
</reference>
<organism evidence="1">
    <name type="scientific">Roseomonas mucosa</name>
    <dbReference type="NCBI Taxonomy" id="207340"/>
    <lineage>
        <taxon>Bacteria</taxon>
        <taxon>Pseudomonadati</taxon>
        <taxon>Pseudomonadota</taxon>
        <taxon>Alphaproteobacteria</taxon>
        <taxon>Acetobacterales</taxon>
        <taxon>Roseomonadaceae</taxon>
        <taxon>Roseomonas</taxon>
    </lineage>
</organism>
<sequence length="251" mass="28982">MISTQAEMTKANIRVLGSCVTRDPLQHIADKINISYYQARTCVTSMMAQPVSLDLPIDNLDAPPFEKRCVVADLEKTWLKNLSEKADLVVLDFIDERFGLARIDDQIFTFSTTLRRMLDSNGRKISDLRFIPPTSIEYKECLRKSLPEFCEKISSIKTIYINDAVWTERKEDGKRFSEEMIAIINDNNAILHMIFEQISKRTKAHFANVQSDLLEAKIGHRWGDAPFHYSDKTEKLIAERLMSYVQEQVKK</sequence>
<proteinExistence type="predicted"/>
<geneLocation type="plasmid" evidence="1">
    <name>p2-AD2</name>
</geneLocation>
<dbReference type="EMBL" id="CP025187">
    <property type="protein sequence ID" value="AWV20157.1"/>
    <property type="molecule type" value="Genomic_DNA"/>
</dbReference>
<dbReference type="AlphaFoldDB" id="A0A4Y1MQD5"/>
<keyword evidence="1" id="KW-0614">Plasmid</keyword>
<dbReference type="InterPro" id="IPR046237">
    <property type="entry name" value="DUF6270"/>
</dbReference>
<gene>
    <name evidence="1" type="ORF">RADP37_05106</name>
</gene>